<name>Q4Z9X0_9CAUD</name>
<reference evidence="1 2" key="1">
    <citation type="journal article" date="2005" name="Proc. Natl. Acad. Sci. U.S.A.">
        <title>The complete genomes and proteomes of 27 Staphylococcus aureus bacteriophages.</title>
        <authorList>
            <person name="Kwan T."/>
            <person name="Liu J."/>
            <person name="Dubow M."/>
            <person name="Gros P."/>
            <person name="Pelletier J."/>
        </authorList>
    </citation>
    <scope>NUCLEOTIDE SEQUENCE</scope>
</reference>
<dbReference type="GeneID" id="5132531"/>
<dbReference type="EMBL" id="AY954969">
    <property type="protein sequence ID" value="AAX92293.1"/>
    <property type="molecule type" value="Genomic_DNA"/>
</dbReference>
<accession>Q4Z9X0</accession>
<evidence type="ECO:0000313" key="2">
    <source>
        <dbReference type="Proteomes" id="UP000001540"/>
    </source>
</evidence>
<protein>
    <submittedName>
        <fullName evidence="1">ORF388</fullName>
    </submittedName>
</protein>
<proteinExistence type="predicted"/>
<dbReference type="KEGG" id="vg:5132531"/>
<dbReference type="RefSeq" id="YP_240956.1">
    <property type="nucleotide sequence ID" value="NC_007066.1"/>
</dbReference>
<keyword evidence="2" id="KW-1185">Reference proteome</keyword>
<organism evidence="1 2">
    <name type="scientific">Staphylococcus phage G1</name>
    <dbReference type="NCBI Taxonomy" id="2908166"/>
    <lineage>
        <taxon>Viruses</taxon>
        <taxon>Duplodnaviria</taxon>
        <taxon>Heunggongvirae</taxon>
        <taxon>Uroviricota</taxon>
        <taxon>Caudoviricetes</taxon>
        <taxon>Herelleviridae</taxon>
        <taxon>Twortvirinae</taxon>
        <taxon>Kayvirus</taxon>
        <taxon>Kayvirus G1</taxon>
    </lineage>
</organism>
<evidence type="ECO:0000313" key="1">
    <source>
        <dbReference type="EMBL" id="AAX92293.1"/>
    </source>
</evidence>
<sequence>MRKSQKIEIKISISTEINLKMVNGCFPQVPETIKVE</sequence>
<dbReference type="Proteomes" id="UP000001540">
    <property type="component" value="Segment"/>
</dbReference>